<dbReference type="EMBL" id="JBICBT010000676">
    <property type="protein sequence ID" value="KAL3105745.1"/>
    <property type="molecule type" value="Genomic_DNA"/>
</dbReference>
<reference evidence="3 4" key="1">
    <citation type="submission" date="2024-10" db="EMBL/GenBank/DDBJ databases">
        <authorList>
            <person name="Kim D."/>
        </authorList>
    </citation>
    <scope>NUCLEOTIDE SEQUENCE [LARGE SCALE GENOMIC DNA]</scope>
    <source>
        <strain evidence="3">BH-2024</strain>
    </source>
</reference>
<feature type="chain" id="PRO_5044791191" evidence="2">
    <location>
        <begin position="23"/>
        <end position="919"/>
    </location>
</feature>
<evidence type="ECO:0000313" key="3">
    <source>
        <dbReference type="EMBL" id="KAL3105745.1"/>
    </source>
</evidence>
<comment type="caution">
    <text evidence="3">The sequence shown here is derived from an EMBL/GenBank/DDBJ whole genome shotgun (WGS) entry which is preliminary data.</text>
</comment>
<feature type="compositionally biased region" description="Basic residues" evidence="1">
    <location>
        <begin position="704"/>
        <end position="715"/>
    </location>
</feature>
<gene>
    <name evidence="3" type="ORF">niasHT_026520</name>
</gene>
<accession>A0ABD2KT23</accession>
<keyword evidence="4" id="KW-1185">Reference proteome</keyword>
<proteinExistence type="predicted"/>
<feature type="signal peptide" evidence="2">
    <location>
        <begin position="1"/>
        <end position="22"/>
    </location>
</feature>
<feature type="compositionally biased region" description="Basic and acidic residues" evidence="1">
    <location>
        <begin position="689"/>
        <end position="703"/>
    </location>
</feature>
<evidence type="ECO:0000256" key="1">
    <source>
        <dbReference type="SAM" id="MobiDB-lite"/>
    </source>
</evidence>
<dbReference type="AlphaFoldDB" id="A0ABD2KT23"/>
<feature type="compositionally biased region" description="Basic and acidic residues" evidence="1">
    <location>
        <begin position="752"/>
        <end position="766"/>
    </location>
</feature>
<keyword evidence="2" id="KW-0732">Signal</keyword>
<sequence>MVFINFIAILLLLTIFSAVAGAADNLSQQNDDDDILLELLQKYVLLLKKSEPISEMEKQLFNIEIYNFKNEFLLTEIMNFALNLNAKNEAQFAQIINEATADLTNLGLLFTKKDQTEEEGQQNIVGKIAKICYSESFSLWLVNNGTLLKNTKWRKYLLRKGFINQAQIDQIKPSENDLKWSEKNCENEFGIQKVMKLFTDTQCEVHFSVIQKLINKFPGVTKPFADKAWTLPRYRNYAIFNAEEQIELYKLIFDSDEKTSHETETKLAMKQLIGMAKESEESLFKNPEIADEIRKAKVQTFTVMALSESFCPSKEWPMDRMLCPLGQYVQFLSEMFKNRPKIEWEAQNWCFSHDVNEIFAWARQILLGERVEFFKNYLKRETNGKDDEMIRIIREKPGAILRLHNFVQHKLIEELWKDEQIREKLYNANFFSNKSLLLHNYRRAMAKSSSPIERLGGRLAADIAAMANHLSAKFPKVQPHLRAALSSCQSFSPPFSPNSNFSSFSELLDFVWVDLRFLYDKSDTTICDERTYKLTGIFVSDYLSELYKFIEKQFKKPSKNAQEIWINRTHFFVATISNLRWLEEMDEKAVEPLELVQQIHFEALKKHLNDEEIGREMREIFLDCPQFLQIGTIFLPISKENGNKKCGKKHEKKFIENLLQFLKMGDIKKLFEMNGITFNESEFITAKESEEKGKNIQRNETKKGKGKKKRKNQKMNKKEAKEKKEKQTEKEEKEKDKEKKAEENLMEEEEKNTEKLEEKSPAENEKELEKIKVKRGENGNKSPAQFVLLEGNPTEFVEKHKDFIVINCVAEQKNTEINREETFKIVGELVNREFSINFGKVWLFGIEMPANGNEILKEHLMSIDIEMKMEYLQQLGLLSVEMDEMEIINEFQKLGANVLSTVAKKWFLMDILEDKNNNQ</sequence>
<name>A0ABD2KT23_9BILA</name>
<feature type="region of interest" description="Disordered" evidence="1">
    <location>
        <begin position="689"/>
        <end position="766"/>
    </location>
</feature>
<dbReference type="Proteomes" id="UP001620626">
    <property type="component" value="Unassembled WGS sequence"/>
</dbReference>
<evidence type="ECO:0000313" key="4">
    <source>
        <dbReference type="Proteomes" id="UP001620626"/>
    </source>
</evidence>
<feature type="compositionally biased region" description="Basic and acidic residues" evidence="1">
    <location>
        <begin position="716"/>
        <end position="743"/>
    </location>
</feature>
<evidence type="ECO:0000256" key="2">
    <source>
        <dbReference type="SAM" id="SignalP"/>
    </source>
</evidence>
<protein>
    <submittedName>
        <fullName evidence="3">Uncharacterized protein</fullName>
    </submittedName>
</protein>
<organism evidence="3 4">
    <name type="scientific">Heterodera trifolii</name>
    <dbReference type="NCBI Taxonomy" id="157864"/>
    <lineage>
        <taxon>Eukaryota</taxon>
        <taxon>Metazoa</taxon>
        <taxon>Ecdysozoa</taxon>
        <taxon>Nematoda</taxon>
        <taxon>Chromadorea</taxon>
        <taxon>Rhabditida</taxon>
        <taxon>Tylenchina</taxon>
        <taxon>Tylenchomorpha</taxon>
        <taxon>Tylenchoidea</taxon>
        <taxon>Heteroderidae</taxon>
        <taxon>Heteroderinae</taxon>
        <taxon>Heterodera</taxon>
    </lineage>
</organism>